<dbReference type="PANTHER" id="PTHR42194">
    <property type="entry name" value="UPF0276 PROTEIN HI_1600"/>
    <property type="match status" value="1"/>
</dbReference>
<dbReference type="Gene3D" id="1.10.150.690">
    <property type="entry name" value="DUF2063"/>
    <property type="match status" value="1"/>
</dbReference>
<proteinExistence type="predicted"/>
<evidence type="ECO:0000259" key="1">
    <source>
        <dbReference type="Pfam" id="PF09836"/>
    </source>
</evidence>
<keyword evidence="3" id="KW-1185">Reference proteome</keyword>
<feature type="domain" description="Putative DNA-binding" evidence="1">
    <location>
        <begin position="295"/>
        <end position="385"/>
    </location>
</feature>
<name>A0ABZ1URR9_9BURK</name>
<reference evidence="2 3" key="1">
    <citation type="journal article" date="2019" name="Int. J. Syst. Evol. Microbiol.">
        <title>The Draft Whole-Genome Sequence of the Antibiotic Producer Empedobacter haloabium ATCC 31962 Provides Indications for Its Taxonomic Reclassification.</title>
        <authorList>
            <person name="Miess H."/>
            <person name="Arlt P."/>
            <person name="Apel A.K."/>
            <person name="Weber T."/>
            <person name="Nieselt K."/>
            <person name="Hanssen F."/>
            <person name="Czemmel S."/>
            <person name="Nahnsen S."/>
            <person name="Gross H."/>
        </authorList>
    </citation>
    <scope>NUCLEOTIDE SEQUENCE [LARGE SCALE GENOMIC DNA]</scope>
    <source>
        <strain evidence="2 3">ATCC 31962</strain>
    </source>
</reference>
<evidence type="ECO:0000313" key="3">
    <source>
        <dbReference type="Proteomes" id="UP000321323"/>
    </source>
</evidence>
<protein>
    <submittedName>
        <fullName evidence="2">DUF692 family protein</fullName>
    </submittedName>
</protein>
<sequence>MAALPAWAGVGLRVPHYRDFLDGRPAVGWLEVHTENYLERGGWDAHVLATLRRDYPVSLHGVATGLGSAHGIDAAHLARVRELVRRIEPVLVSEHLSWTGVPGRHLHDLLPLALDDAMLNLLSERVARVQDALGRQILVENVSSYVRFHADTMSEAAFLAALARRTGCALLLDINNLYVNQCNHGEDAQAALAAIEPGLVGEIHLGGHRVTPGAVIDDHGSAVAEPVWQLYEAALRRFGAVPTLVEWDNDVPPLAVLRAQAERADRLAAGHAPARTQPWRPSPSVQAAATMPDGLQQRFAAAVLEPARTEAVAADLRAADVAARMAIYRGNLLGSWHKALAAAYPVIGQLVGAEFFAALAAEYGAAHPSAQGDLNAFGAGFAAFLETFPHVADLPYLPDMARLEWLLHRAHYAPDAPVLDGAAFAALTPEQFAATRLVPHPAAHVFTSPWAVVPLWLAHQPDGGMPLPQIDAPSSALVCRPGWRPTVWPEQAAGHAMLARLMAGEAIGPALDAALALDMAFDMGSALRHWIAAGAWSGLRPPELA</sequence>
<dbReference type="Proteomes" id="UP000321323">
    <property type="component" value="Chromosome"/>
</dbReference>
<dbReference type="InterPro" id="IPR036237">
    <property type="entry name" value="Xyl_isomerase-like_sf"/>
</dbReference>
<dbReference type="EMBL" id="CP136508">
    <property type="protein sequence ID" value="WUR14668.1"/>
    <property type="molecule type" value="Genomic_DNA"/>
</dbReference>
<dbReference type="PANTHER" id="PTHR42194:SF1">
    <property type="entry name" value="UPF0276 PROTEIN HI_1600"/>
    <property type="match status" value="1"/>
</dbReference>
<dbReference type="Pfam" id="PF05114">
    <property type="entry name" value="MbnB_TglH_ChrH"/>
    <property type="match status" value="1"/>
</dbReference>
<accession>A0ABZ1URR9</accession>
<dbReference type="InterPro" id="IPR018640">
    <property type="entry name" value="DUF2063"/>
</dbReference>
<dbReference type="InterPro" id="IPR007801">
    <property type="entry name" value="MbnB/TglH/ChrH"/>
</dbReference>
<dbReference type="NCBIfam" id="NF003818">
    <property type="entry name" value="PRK05409.1"/>
    <property type="match status" value="1"/>
</dbReference>
<gene>
    <name evidence="2" type="ORF">E7V67_006055</name>
</gene>
<dbReference type="Pfam" id="PF09836">
    <property type="entry name" value="DUF2063"/>
    <property type="match status" value="1"/>
</dbReference>
<dbReference type="Gene3D" id="3.20.20.150">
    <property type="entry name" value="Divalent-metal-dependent TIM barrel enzymes"/>
    <property type="match status" value="1"/>
</dbReference>
<organism evidence="2 3">
    <name type="scientific">[Empedobacter] haloabium</name>
    <dbReference type="NCBI Taxonomy" id="592317"/>
    <lineage>
        <taxon>Bacteria</taxon>
        <taxon>Pseudomonadati</taxon>
        <taxon>Pseudomonadota</taxon>
        <taxon>Betaproteobacteria</taxon>
        <taxon>Burkholderiales</taxon>
        <taxon>Oxalobacteraceae</taxon>
        <taxon>Telluria group</taxon>
        <taxon>Telluria group incertae sedis</taxon>
    </lineage>
</organism>
<dbReference type="SUPFAM" id="SSF51658">
    <property type="entry name" value="Xylose isomerase-like"/>
    <property type="match status" value="1"/>
</dbReference>
<dbReference type="InterPro" id="IPR044922">
    <property type="entry name" value="DUF2063_N_sf"/>
</dbReference>
<evidence type="ECO:0000313" key="2">
    <source>
        <dbReference type="EMBL" id="WUR14668.1"/>
    </source>
</evidence>